<feature type="transmembrane region" description="Helical" evidence="10">
    <location>
        <begin position="25"/>
        <end position="43"/>
    </location>
</feature>
<keyword evidence="7 10" id="KW-1133">Transmembrane helix</keyword>
<dbReference type="PANTHER" id="PTHR30386:SF19">
    <property type="entry name" value="MULTIDRUG EXPORT PROTEIN EMRA-RELATED"/>
    <property type="match status" value="1"/>
</dbReference>
<comment type="subcellular location">
    <subcellularLocation>
        <location evidence="1">Cell inner membrane</location>
        <topology evidence="1">Single-pass membrane protein</topology>
        <orientation evidence="1">Periplasmic side</orientation>
    </subcellularLocation>
</comment>
<sequence>MVNTIMQNTDSNTAQPTSSKRKKSLTIFFIILVIAAIAVSWYYEAYIVGKQSTDDAYVNGNMVSITSETVGTVTQISVDDGDYVEKGQVLVRFDEADADIAYEDAKAKLAQAVRQVRAMFNNVTQAEAVVASQEITLHKAQQDYARRKDMVKAGGLSQEDLSHAKDMVDSAQKQLAVSEQQLKAQQAMIFGTKVATHPLVKSAIANLKQAYLAKQRSQIVAPVSGYVARRQVQLGQRISPSATLMAVVPLHDVWVDANFKETQLSNMRLGQPVSLVSDLYGDKVVYHGTIESLGIGTGSAFSVLPAQNATGNWIKIVQRLPVRITLDQNELISHPLRIGLSMTVDVDTDHPSGKLLAIDSPSQPRFKTDVYHQTMQGVTQLITQIIKQNDAQQHPVAATK</sequence>
<dbReference type="Pfam" id="PF25885">
    <property type="entry name" value="HH_EMRA"/>
    <property type="match status" value="1"/>
</dbReference>
<evidence type="ECO:0000256" key="6">
    <source>
        <dbReference type="ARBA" id="ARBA00022692"/>
    </source>
</evidence>
<feature type="domain" description="Multidrug export protein EmrA/FarA alpha-helical hairpin" evidence="11">
    <location>
        <begin position="97"/>
        <end position="216"/>
    </location>
</feature>
<evidence type="ECO:0000256" key="4">
    <source>
        <dbReference type="ARBA" id="ARBA00022475"/>
    </source>
</evidence>
<keyword evidence="8 10" id="KW-0472">Membrane</keyword>
<dbReference type="EMBL" id="QUNG01000006">
    <property type="protein sequence ID" value="REG83248.1"/>
    <property type="molecule type" value="Genomic_DNA"/>
</dbReference>
<keyword evidence="3" id="KW-0813">Transport</keyword>
<comment type="caution">
    <text evidence="13">The sequence shown here is derived from an EMBL/GenBank/DDBJ whole genome shotgun (WGS) entry which is preliminary data.</text>
</comment>
<dbReference type="Gene3D" id="2.40.30.170">
    <property type="match status" value="1"/>
</dbReference>
<evidence type="ECO:0000256" key="3">
    <source>
        <dbReference type="ARBA" id="ARBA00022448"/>
    </source>
</evidence>
<feature type="coiled-coil region" evidence="9">
    <location>
        <begin position="161"/>
        <end position="188"/>
    </location>
</feature>
<evidence type="ECO:0000256" key="9">
    <source>
        <dbReference type="SAM" id="Coils"/>
    </source>
</evidence>
<evidence type="ECO:0000256" key="8">
    <source>
        <dbReference type="ARBA" id="ARBA00023136"/>
    </source>
</evidence>
<protein>
    <submittedName>
        <fullName evidence="13">Membrane fusion protein (Multidrug efflux system)</fullName>
    </submittedName>
</protein>
<evidence type="ECO:0000256" key="2">
    <source>
        <dbReference type="ARBA" id="ARBA00009477"/>
    </source>
</evidence>
<evidence type="ECO:0000256" key="10">
    <source>
        <dbReference type="SAM" id="Phobius"/>
    </source>
</evidence>
<accession>A0A3E0DP44</accession>
<evidence type="ECO:0000259" key="12">
    <source>
        <dbReference type="Pfam" id="PF25963"/>
    </source>
</evidence>
<dbReference type="Proteomes" id="UP000256542">
    <property type="component" value="Unassembled WGS sequence"/>
</dbReference>
<dbReference type="Pfam" id="PF25963">
    <property type="entry name" value="Beta-barrel_AAEA"/>
    <property type="match status" value="1"/>
</dbReference>
<reference evidence="13 14" key="1">
    <citation type="submission" date="2018-08" db="EMBL/GenBank/DDBJ databases">
        <title>Genomic Encyclopedia of Type Strains, Phase III (KMG-III): the genomes of soil and plant-associated and newly described type strains.</title>
        <authorList>
            <person name="Whitman W."/>
        </authorList>
    </citation>
    <scope>NUCLEOTIDE SEQUENCE [LARGE SCALE GENOMIC DNA]</scope>
    <source>
        <strain evidence="13 14">CECT 7375</strain>
    </source>
</reference>
<proteinExistence type="inferred from homology"/>
<organism evidence="13 14">
    <name type="scientific">Marinomonas pollencensis</name>
    <dbReference type="NCBI Taxonomy" id="491954"/>
    <lineage>
        <taxon>Bacteria</taxon>
        <taxon>Pseudomonadati</taxon>
        <taxon>Pseudomonadota</taxon>
        <taxon>Gammaproteobacteria</taxon>
        <taxon>Oceanospirillales</taxon>
        <taxon>Oceanospirillaceae</taxon>
        <taxon>Marinomonas</taxon>
    </lineage>
</organism>
<comment type="similarity">
    <text evidence="2">Belongs to the membrane fusion protein (MFP) (TC 8.A.1) family.</text>
</comment>
<dbReference type="GO" id="GO:1990961">
    <property type="term" value="P:xenobiotic detoxification by transmembrane export across the plasma membrane"/>
    <property type="evidence" value="ECO:0007669"/>
    <property type="project" value="UniProtKB-ARBA"/>
</dbReference>
<evidence type="ECO:0000256" key="1">
    <source>
        <dbReference type="ARBA" id="ARBA00004383"/>
    </source>
</evidence>
<evidence type="ECO:0000313" key="13">
    <source>
        <dbReference type="EMBL" id="REG83248.1"/>
    </source>
</evidence>
<keyword evidence="6 10" id="KW-0812">Transmembrane</keyword>
<dbReference type="AlphaFoldDB" id="A0A3E0DP44"/>
<dbReference type="InterPro" id="IPR058633">
    <property type="entry name" value="EmrA/FarA_HH"/>
</dbReference>
<keyword evidence="4" id="KW-1003">Cell membrane</keyword>
<dbReference type="PANTHER" id="PTHR30386">
    <property type="entry name" value="MEMBRANE FUSION SUBUNIT OF EMRAB-TOLC MULTIDRUG EFFLUX PUMP"/>
    <property type="match status" value="1"/>
</dbReference>
<dbReference type="GO" id="GO:0015721">
    <property type="term" value="P:bile acid and bile salt transport"/>
    <property type="evidence" value="ECO:0007669"/>
    <property type="project" value="UniProtKB-ARBA"/>
</dbReference>
<keyword evidence="9" id="KW-0175">Coiled coil</keyword>
<keyword evidence="5" id="KW-0997">Cell inner membrane</keyword>
<dbReference type="GO" id="GO:0005886">
    <property type="term" value="C:plasma membrane"/>
    <property type="evidence" value="ECO:0007669"/>
    <property type="project" value="UniProtKB-SubCell"/>
</dbReference>
<evidence type="ECO:0000259" key="11">
    <source>
        <dbReference type="Pfam" id="PF25885"/>
    </source>
</evidence>
<dbReference type="SUPFAM" id="SSF111369">
    <property type="entry name" value="HlyD-like secretion proteins"/>
    <property type="match status" value="2"/>
</dbReference>
<feature type="domain" description="p-hydroxybenzoic acid efflux pump subunit AaeA-like beta-barrel" evidence="12">
    <location>
        <begin position="254"/>
        <end position="346"/>
    </location>
</feature>
<name>A0A3E0DP44_9GAMM</name>
<evidence type="ECO:0000256" key="7">
    <source>
        <dbReference type="ARBA" id="ARBA00022989"/>
    </source>
</evidence>
<dbReference type="GO" id="GO:0046677">
    <property type="term" value="P:response to antibiotic"/>
    <property type="evidence" value="ECO:0007669"/>
    <property type="project" value="UniProtKB-ARBA"/>
</dbReference>
<keyword evidence="14" id="KW-1185">Reference proteome</keyword>
<evidence type="ECO:0000313" key="14">
    <source>
        <dbReference type="Proteomes" id="UP000256542"/>
    </source>
</evidence>
<dbReference type="FunFam" id="2.40.30.170:FF:000003">
    <property type="entry name" value="Multidrug resistance protein A"/>
    <property type="match status" value="1"/>
</dbReference>
<dbReference type="InterPro" id="IPR058634">
    <property type="entry name" value="AaeA-lik-b-barrel"/>
</dbReference>
<dbReference type="InterPro" id="IPR050739">
    <property type="entry name" value="MFP"/>
</dbReference>
<evidence type="ECO:0000256" key="5">
    <source>
        <dbReference type="ARBA" id="ARBA00022519"/>
    </source>
</evidence>
<gene>
    <name evidence="13" type="ORF">DFP81_106108</name>
</gene>
<dbReference type="Gene3D" id="2.40.50.100">
    <property type="match status" value="1"/>
</dbReference>